<reference evidence="1" key="1">
    <citation type="submission" date="2018-10" db="EMBL/GenBank/DDBJ databases">
        <title>Hidden diversity of soil giant viruses.</title>
        <authorList>
            <person name="Schulz F."/>
            <person name="Alteio L."/>
            <person name="Goudeau D."/>
            <person name="Ryan E.M."/>
            <person name="Malmstrom R.R."/>
            <person name="Blanchard J."/>
            <person name="Woyke T."/>
        </authorList>
    </citation>
    <scope>NUCLEOTIDE SEQUENCE</scope>
    <source>
        <strain evidence="1">SAV1</strain>
    </source>
</reference>
<protein>
    <submittedName>
        <fullName evidence="1">Uncharacterized protein</fullName>
    </submittedName>
</protein>
<dbReference type="EMBL" id="MK072464">
    <property type="protein sequence ID" value="AYV85658.1"/>
    <property type="molecule type" value="Genomic_DNA"/>
</dbReference>
<name>A0A3G5AEU8_9VIRU</name>
<evidence type="ECO:0000313" key="1">
    <source>
        <dbReference type="EMBL" id="AYV85658.1"/>
    </source>
</evidence>
<sequence length="114" mass="13449">MPKTTPAPNSLLPMVPLEYPYENIYDECSCGHHGFFNFHVQRIDINDYLKIINRETICVCGCKITRTTIINELSQNLERGESFDNSLFGKFCKYFLLGVPFYFFYRFVRCSFIF</sequence>
<organism evidence="1">
    <name type="scientific">Satyrvirus sp</name>
    <dbReference type="NCBI Taxonomy" id="2487771"/>
    <lineage>
        <taxon>Viruses</taxon>
        <taxon>Varidnaviria</taxon>
        <taxon>Bamfordvirae</taxon>
        <taxon>Nucleocytoviricota</taxon>
        <taxon>Megaviricetes</taxon>
        <taxon>Imitervirales</taxon>
        <taxon>Mimiviridae</taxon>
        <taxon>Megamimivirinae</taxon>
    </lineage>
</organism>
<accession>A0A3G5AEU8</accession>
<gene>
    <name evidence="1" type="ORF">Satyrvirus28_16</name>
</gene>
<proteinExistence type="predicted"/>